<proteinExistence type="predicted"/>
<reference evidence="2 3" key="1">
    <citation type="submission" date="2015-04" db="EMBL/GenBank/DDBJ databases">
        <title>Draft Genome Sequence of the Novel Agar-Digesting Marine Bacterium Q1.</title>
        <authorList>
            <person name="Li Y."/>
            <person name="Li D."/>
            <person name="Chen G."/>
            <person name="Du Z."/>
        </authorList>
    </citation>
    <scope>NUCLEOTIDE SEQUENCE [LARGE SCALE GENOMIC DNA]</scope>
    <source>
        <strain evidence="2 3">Q1</strain>
    </source>
</reference>
<dbReference type="OrthoDB" id="8547342at2"/>
<keyword evidence="1" id="KW-0732">Signal</keyword>
<comment type="caution">
    <text evidence="2">The sequence shown here is derived from an EMBL/GenBank/DDBJ whole genome shotgun (WGS) entry which is preliminary data.</text>
</comment>
<accession>A0A0J8GWF3</accession>
<evidence type="ECO:0008006" key="4">
    <source>
        <dbReference type="Google" id="ProtNLM"/>
    </source>
</evidence>
<evidence type="ECO:0000313" key="3">
    <source>
        <dbReference type="Proteomes" id="UP000037600"/>
    </source>
</evidence>
<name>A0A0J8GWF3_9ALTE</name>
<evidence type="ECO:0000313" key="2">
    <source>
        <dbReference type="EMBL" id="KMT67087.1"/>
    </source>
</evidence>
<keyword evidence="3" id="KW-1185">Reference proteome</keyword>
<dbReference type="EMBL" id="LAZL01000001">
    <property type="protein sequence ID" value="KMT67087.1"/>
    <property type="molecule type" value="Genomic_DNA"/>
</dbReference>
<gene>
    <name evidence="2" type="ORF">XM47_00410</name>
</gene>
<dbReference type="RefSeq" id="WP_048688069.1">
    <property type="nucleotide sequence ID" value="NZ_KQ130482.1"/>
</dbReference>
<evidence type="ECO:0000256" key="1">
    <source>
        <dbReference type="SAM" id="SignalP"/>
    </source>
</evidence>
<sequence length="108" mass="11802">MKGILVLLIVFICVSCATVKTIDPPGNHVEIAHQGKKSYCKQIPRVYSGVCYNLCLLYGEPSQELNIGDAINGIPFMVFDSAFSLVSDTVVLPYTIPMQAKKGPIRVN</sequence>
<feature type="chain" id="PRO_5005298818" description="YceK/YidQ family lipoprotein" evidence="1">
    <location>
        <begin position="18"/>
        <end position="108"/>
    </location>
</feature>
<dbReference type="Proteomes" id="UP000037600">
    <property type="component" value="Unassembled WGS sequence"/>
</dbReference>
<dbReference type="AlphaFoldDB" id="A0A0J8GWF3"/>
<dbReference type="InterPro" id="IPR010780">
    <property type="entry name" value="DUF1375"/>
</dbReference>
<dbReference type="Pfam" id="PF07119">
    <property type="entry name" value="DUF1375"/>
    <property type="match status" value="1"/>
</dbReference>
<organism evidence="2 3">
    <name type="scientific">Catenovulum maritimum</name>
    <dbReference type="NCBI Taxonomy" id="1513271"/>
    <lineage>
        <taxon>Bacteria</taxon>
        <taxon>Pseudomonadati</taxon>
        <taxon>Pseudomonadota</taxon>
        <taxon>Gammaproteobacteria</taxon>
        <taxon>Alteromonadales</taxon>
        <taxon>Alteromonadaceae</taxon>
        <taxon>Catenovulum</taxon>
    </lineage>
</organism>
<feature type="signal peptide" evidence="1">
    <location>
        <begin position="1"/>
        <end position="17"/>
    </location>
</feature>
<protein>
    <recommendedName>
        <fullName evidence="4">YceK/YidQ family lipoprotein</fullName>
    </recommendedName>
</protein>